<dbReference type="RefSeq" id="WP_145391594.1">
    <property type="nucleotide sequence ID" value="NZ_CP037423.1"/>
</dbReference>
<dbReference type="EMBL" id="CP037423">
    <property type="protein sequence ID" value="QDV47463.1"/>
    <property type="molecule type" value="Genomic_DNA"/>
</dbReference>
<dbReference type="KEGG" id="snep:Enr13x_73720"/>
<protein>
    <submittedName>
        <fullName evidence="4">Putative hydrolase</fullName>
    </submittedName>
</protein>
<accession>A0A518I2X4</accession>
<feature type="active site" description="Charge relay system" evidence="2">
    <location>
        <position position="162"/>
    </location>
</feature>
<gene>
    <name evidence="4" type="ORF">Enr13x_73720</name>
</gene>
<proteinExistence type="inferred from homology"/>
<dbReference type="SUPFAM" id="SSF53474">
    <property type="entry name" value="alpha/beta-Hydrolases"/>
    <property type="match status" value="1"/>
</dbReference>
<dbReference type="Gene3D" id="3.40.50.1820">
    <property type="entry name" value="alpha/beta hydrolase"/>
    <property type="match status" value="1"/>
</dbReference>
<dbReference type="InterPro" id="IPR012020">
    <property type="entry name" value="ABHD4"/>
</dbReference>
<comment type="similarity">
    <text evidence="1">Belongs to the AB hydrolase superfamily. AB hydrolase 4 family.</text>
</comment>
<evidence type="ECO:0000313" key="5">
    <source>
        <dbReference type="Proteomes" id="UP000319004"/>
    </source>
</evidence>
<dbReference type="InterPro" id="IPR050960">
    <property type="entry name" value="AB_hydrolase_4_sf"/>
</dbReference>
<dbReference type="AlphaFoldDB" id="A0A518I2X4"/>
<feature type="domain" description="Serine aminopeptidase S33" evidence="3">
    <location>
        <begin position="78"/>
        <end position="292"/>
    </location>
</feature>
<dbReference type="GO" id="GO:0034338">
    <property type="term" value="F:short-chain carboxylesterase activity"/>
    <property type="evidence" value="ECO:0007669"/>
    <property type="project" value="TreeGrafter"/>
</dbReference>
<name>A0A518I2X4_9BACT</name>
<evidence type="ECO:0000259" key="3">
    <source>
        <dbReference type="Pfam" id="PF12146"/>
    </source>
</evidence>
<dbReference type="PIRSF" id="PIRSF005211">
    <property type="entry name" value="Ab_hydro_YheT"/>
    <property type="match status" value="1"/>
</dbReference>
<evidence type="ECO:0000256" key="2">
    <source>
        <dbReference type="PIRSR" id="PIRSR005211-1"/>
    </source>
</evidence>
<dbReference type="InterPro" id="IPR022742">
    <property type="entry name" value="Hydrolase_4"/>
</dbReference>
<dbReference type="Proteomes" id="UP000319004">
    <property type="component" value="Chromosome"/>
</dbReference>
<evidence type="ECO:0000313" key="4">
    <source>
        <dbReference type="EMBL" id="QDV47463.1"/>
    </source>
</evidence>
<dbReference type="GO" id="GO:0047372">
    <property type="term" value="F:monoacylglycerol lipase activity"/>
    <property type="evidence" value="ECO:0007669"/>
    <property type="project" value="TreeGrafter"/>
</dbReference>
<dbReference type="PANTHER" id="PTHR10794:SF94">
    <property type="entry name" value="ESTERASE YHET-RELATED"/>
    <property type="match status" value="1"/>
</dbReference>
<reference evidence="4 5" key="1">
    <citation type="submission" date="2019-03" db="EMBL/GenBank/DDBJ databases">
        <title>Deep-cultivation of Planctomycetes and their phenomic and genomic characterization uncovers novel biology.</title>
        <authorList>
            <person name="Wiegand S."/>
            <person name="Jogler M."/>
            <person name="Boedeker C."/>
            <person name="Pinto D."/>
            <person name="Vollmers J."/>
            <person name="Rivas-Marin E."/>
            <person name="Kohn T."/>
            <person name="Peeters S.H."/>
            <person name="Heuer A."/>
            <person name="Rast P."/>
            <person name="Oberbeckmann S."/>
            <person name="Bunk B."/>
            <person name="Jeske O."/>
            <person name="Meyerdierks A."/>
            <person name="Storesund J.E."/>
            <person name="Kallscheuer N."/>
            <person name="Luecker S."/>
            <person name="Lage O.M."/>
            <person name="Pohl T."/>
            <person name="Merkel B.J."/>
            <person name="Hornburger P."/>
            <person name="Mueller R.-W."/>
            <person name="Bruemmer F."/>
            <person name="Labrenz M."/>
            <person name="Spormann A.M."/>
            <person name="Op den Camp H."/>
            <person name="Overmann J."/>
            <person name="Amann R."/>
            <person name="Jetten M.S.M."/>
            <person name="Mascher T."/>
            <person name="Medema M.H."/>
            <person name="Devos D.P."/>
            <person name="Kaster A.-K."/>
            <person name="Ovreas L."/>
            <person name="Rohde M."/>
            <person name="Galperin M.Y."/>
            <person name="Jogler C."/>
        </authorList>
    </citation>
    <scope>NUCLEOTIDE SEQUENCE [LARGE SCALE GENOMIC DNA]</scope>
    <source>
        <strain evidence="4 5">Enr13</strain>
    </source>
</reference>
<sequence length="339" mass="38548">MPQSHNQAVNHFDWLDRFEPHPLWRGGWLQTASIKTLRPKIDVSSHPGCVAFDVPDDQTPPDTLSGYYLPPEDDSQGKPTVIVFHGMGGHAKSGYMRSMAECLLKDGFPVILWNNRGAGGSARTCQRFHHPGYTEDCKRLIHHLHENHPSWTEHGLNAVAFSLGANLLLKYLAETCNDSAFSTAVSVSAPIDMKITSQNLRRGWNRVFDRYLLKRQKQELLRPNAELNEEEREAIKNASSVWELDDKFTSRRLGYDGAEAFYRDNSAIDVLDQICTPTLLFHAADDPVVDEDVFTKRDWNPEGPLFAAFAHSGGHTGFIDREGRRWHERNAVRFFHSQR</sequence>
<keyword evidence="4" id="KW-0378">Hydrolase</keyword>
<evidence type="ECO:0000256" key="1">
    <source>
        <dbReference type="ARBA" id="ARBA00010884"/>
    </source>
</evidence>
<organism evidence="4 5">
    <name type="scientific">Stieleria neptunia</name>
    <dbReference type="NCBI Taxonomy" id="2527979"/>
    <lineage>
        <taxon>Bacteria</taxon>
        <taxon>Pseudomonadati</taxon>
        <taxon>Planctomycetota</taxon>
        <taxon>Planctomycetia</taxon>
        <taxon>Pirellulales</taxon>
        <taxon>Pirellulaceae</taxon>
        <taxon>Stieleria</taxon>
    </lineage>
</organism>
<feature type="active site" description="Charge relay system" evidence="2">
    <location>
        <position position="315"/>
    </location>
</feature>
<dbReference type="Pfam" id="PF12146">
    <property type="entry name" value="Hydrolase_4"/>
    <property type="match status" value="1"/>
</dbReference>
<feature type="active site" description="Charge relay system" evidence="2">
    <location>
        <position position="286"/>
    </location>
</feature>
<keyword evidence="5" id="KW-1185">Reference proteome</keyword>
<dbReference type="PANTHER" id="PTHR10794">
    <property type="entry name" value="ABHYDROLASE DOMAIN-CONTAINING PROTEIN"/>
    <property type="match status" value="1"/>
</dbReference>
<dbReference type="OrthoDB" id="332676at2"/>
<dbReference type="InterPro" id="IPR029058">
    <property type="entry name" value="AB_hydrolase_fold"/>
</dbReference>